<dbReference type="AlphaFoldDB" id="A0A7C8FJU0"/>
<name>A0A7C8FJU0_9MICO</name>
<sequence length="490" mass="55183">MTDQAARQRLEDLTERVRREIELTGYAERDWIPHRGDDLDVLIVGAGQAGLALSFALRRLDVTRQLVVDAAPAGRVGPWNTYARMHTLRTPKRLRWADQGVPSLTPRAWYEARFGPDRWDELTFIPRLDWNDYLEWYRTTLRLPVEHETRVIAVHRPTTPDGPFAVELEHDGGTRTVLTRRIVFATGLEGAGDRNVPQGLFGHLPRRLWAHTDDDIDFAALRGRRVGVLGGGASGFDNAGCALEAGAAEVRSYMRRPRMPVANPLRWMEFAGFLEHYADWDDAHKWSFTKRVLDVDQPATQTSLWRCFAHDNFSLSFSSPWRSTRVDGDGVIVDVNGTEERFDFLIAATGVSVDLALRPELAEFVDDIALWEERYTPPAGEEAPALGRYPYLTDGFAFQPKAGHDAPWLGRLFHFAQGARVTMGITGHQLSGLPAGVDRLVWHLTRDVFVENDDQVLADFFAYDVPELTNLGPQPAGTPPRQTSPRTPDR</sequence>
<dbReference type="EMBL" id="WBKA01000001">
    <property type="protein sequence ID" value="KAB1633756.1"/>
    <property type="molecule type" value="Genomic_DNA"/>
</dbReference>
<organism evidence="4 5">
    <name type="scientific">Pseudoclavibacter caeni</name>
    <dbReference type="NCBI Taxonomy" id="908846"/>
    <lineage>
        <taxon>Bacteria</taxon>
        <taxon>Bacillati</taxon>
        <taxon>Actinomycetota</taxon>
        <taxon>Actinomycetes</taxon>
        <taxon>Micrococcales</taxon>
        <taxon>Microbacteriaceae</taxon>
        <taxon>Pseudoclavibacter</taxon>
    </lineage>
</organism>
<evidence type="ECO:0000256" key="2">
    <source>
        <dbReference type="SAM" id="MobiDB-lite"/>
    </source>
</evidence>
<dbReference type="SUPFAM" id="SSF51905">
    <property type="entry name" value="FAD/NAD(P)-binding domain"/>
    <property type="match status" value="1"/>
</dbReference>
<dbReference type="Gene3D" id="3.50.50.60">
    <property type="entry name" value="FAD/NAD(P)-binding domain"/>
    <property type="match status" value="1"/>
</dbReference>
<evidence type="ECO:0000313" key="4">
    <source>
        <dbReference type="EMBL" id="KAB1633756.1"/>
    </source>
</evidence>
<dbReference type="Pfam" id="PF13454">
    <property type="entry name" value="NAD_binding_9"/>
    <property type="match status" value="1"/>
</dbReference>
<proteinExistence type="predicted"/>
<keyword evidence="5" id="KW-1185">Reference proteome</keyword>
<keyword evidence="1" id="KW-0560">Oxidoreductase</keyword>
<dbReference type="GO" id="GO:0050660">
    <property type="term" value="F:flavin adenine dinucleotide binding"/>
    <property type="evidence" value="ECO:0007669"/>
    <property type="project" value="TreeGrafter"/>
</dbReference>
<feature type="domain" description="FAD-dependent urate hydroxylase HpyO/Asp monooxygenase CreE-like FAD/NAD(P)-binding" evidence="3">
    <location>
        <begin position="43"/>
        <end position="187"/>
    </location>
</feature>
<evidence type="ECO:0000313" key="5">
    <source>
        <dbReference type="Proteomes" id="UP000481339"/>
    </source>
</evidence>
<dbReference type="OrthoDB" id="8671611at2"/>
<dbReference type="InterPro" id="IPR038732">
    <property type="entry name" value="HpyO/CreE_NAD-binding"/>
</dbReference>
<evidence type="ECO:0000259" key="3">
    <source>
        <dbReference type="Pfam" id="PF13454"/>
    </source>
</evidence>
<reference evidence="4 5" key="1">
    <citation type="submission" date="2019-09" db="EMBL/GenBank/DDBJ databases">
        <title>Phylogeny of genus Pseudoclavibacter and closely related genus.</title>
        <authorList>
            <person name="Li Y."/>
        </authorList>
    </citation>
    <scope>NUCLEOTIDE SEQUENCE [LARGE SCALE GENOMIC DNA]</scope>
    <source>
        <strain evidence="4 5">JCM 16921</strain>
    </source>
</reference>
<feature type="compositionally biased region" description="Polar residues" evidence="2">
    <location>
        <begin position="480"/>
        <end position="490"/>
    </location>
</feature>
<protein>
    <submittedName>
        <fullName evidence="4">NAD(P)/FAD-dependent oxidoreductase</fullName>
    </submittedName>
</protein>
<dbReference type="RefSeq" id="WP_158035593.1">
    <property type="nucleotide sequence ID" value="NZ_BAAAZV010000018.1"/>
</dbReference>
<dbReference type="PANTHER" id="PTHR43539">
    <property type="entry name" value="FLAVIN-BINDING MONOOXYGENASE-LIKE PROTEIN (AFU_ORTHOLOGUE AFUA_4G09220)"/>
    <property type="match status" value="1"/>
</dbReference>
<dbReference type="GO" id="GO:0004497">
    <property type="term" value="F:monooxygenase activity"/>
    <property type="evidence" value="ECO:0007669"/>
    <property type="project" value="TreeGrafter"/>
</dbReference>
<gene>
    <name evidence="4" type="ORF">F8O02_02230</name>
</gene>
<accession>A0A7C8FJU0</accession>
<feature type="region of interest" description="Disordered" evidence="2">
    <location>
        <begin position="469"/>
        <end position="490"/>
    </location>
</feature>
<dbReference type="InterPro" id="IPR050982">
    <property type="entry name" value="Auxin_biosynth/cation_transpt"/>
</dbReference>
<comment type="caution">
    <text evidence="4">The sequence shown here is derived from an EMBL/GenBank/DDBJ whole genome shotgun (WGS) entry which is preliminary data.</text>
</comment>
<dbReference type="Proteomes" id="UP000481339">
    <property type="component" value="Unassembled WGS sequence"/>
</dbReference>
<evidence type="ECO:0000256" key="1">
    <source>
        <dbReference type="ARBA" id="ARBA00023002"/>
    </source>
</evidence>
<dbReference type="PANTHER" id="PTHR43539:SF91">
    <property type="entry name" value="FAD-DEPENDENT URATE HYDROXYLASE"/>
    <property type="match status" value="1"/>
</dbReference>
<dbReference type="InterPro" id="IPR036188">
    <property type="entry name" value="FAD/NAD-bd_sf"/>
</dbReference>